<feature type="region of interest" description="Disordered" evidence="1">
    <location>
        <begin position="79"/>
        <end position="100"/>
    </location>
</feature>
<dbReference type="EMBL" id="DS028094">
    <property type="protein sequence ID" value="KMP02855.1"/>
    <property type="molecule type" value="Genomic_DNA"/>
</dbReference>
<accession>A0A0J6Y531</accession>
<reference evidence="3" key="1">
    <citation type="journal article" date="2010" name="Genome Res.">
        <title>Population genomic sequencing of Coccidioides fungi reveals recent hybridization and transposon control.</title>
        <authorList>
            <person name="Neafsey D.E."/>
            <person name="Barker B.M."/>
            <person name="Sharpton T.J."/>
            <person name="Stajich J.E."/>
            <person name="Park D.J."/>
            <person name="Whiston E."/>
            <person name="Hung C.-Y."/>
            <person name="McMahan C."/>
            <person name="White J."/>
            <person name="Sykes S."/>
            <person name="Heiman D."/>
            <person name="Young S."/>
            <person name="Zeng Q."/>
            <person name="Abouelleil A."/>
            <person name="Aftuck L."/>
            <person name="Bessette D."/>
            <person name="Brown A."/>
            <person name="FitzGerald M."/>
            <person name="Lui A."/>
            <person name="Macdonald J.P."/>
            <person name="Priest M."/>
            <person name="Orbach M.J."/>
            <person name="Galgiani J.N."/>
            <person name="Kirkland T.N."/>
            <person name="Cole G.T."/>
            <person name="Birren B.W."/>
            <person name="Henn M.R."/>
            <person name="Taylor J.W."/>
            <person name="Rounsley S.D."/>
        </authorList>
    </citation>
    <scope>NUCLEOTIDE SEQUENCE [LARGE SCALE GENOMIC DNA]</scope>
    <source>
        <strain evidence="3">RMSCC 2394</strain>
    </source>
</reference>
<organism evidence="2 3">
    <name type="scientific">Coccidioides immitis RMSCC 2394</name>
    <dbReference type="NCBI Taxonomy" id="404692"/>
    <lineage>
        <taxon>Eukaryota</taxon>
        <taxon>Fungi</taxon>
        <taxon>Dikarya</taxon>
        <taxon>Ascomycota</taxon>
        <taxon>Pezizomycotina</taxon>
        <taxon>Eurotiomycetes</taxon>
        <taxon>Eurotiomycetidae</taxon>
        <taxon>Onygenales</taxon>
        <taxon>Onygenaceae</taxon>
        <taxon>Coccidioides</taxon>
    </lineage>
</organism>
<dbReference type="AlphaFoldDB" id="A0A0J6Y531"/>
<proteinExistence type="predicted"/>
<gene>
    <name evidence="2" type="ORF">CIRG_02547</name>
</gene>
<dbReference type="Proteomes" id="UP000054565">
    <property type="component" value="Unassembled WGS sequence"/>
</dbReference>
<name>A0A0J6Y531_COCIT</name>
<evidence type="ECO:0000256" key="1">
    <source>
        <dbReference type="SAM" id="MobiDB-lite"/>
    </source>
</evidence>
<protein>
    <submittedName>
        <fullName evidence="2">Uncharacterized protein</fullName>
    </submittedName>
</protein>
<evidence type="ECO:0000313" key="2">
    <source>
        <dbReference type="EMBL" id="KMP02855.1"/>
    </source>
</evidence>
<evidence type="ECO:0000313" key="3">
    <source>
        <dbReference type="Proteomes" id="UP000054565"/>
    </source>
</evidence>
<sequence length="114" mass="12937">MARSPSTKMWIYTRILLSRRRRIHAARGDYVPHTNNGGFEIRVNRHESALMMKPKTRIRELARALVSMPVAFSGFPGEIRDIPRPMQPPTKNPFQYSLPSPTCLLGPGALDPIQ</sequence>